<dbReference type="Gene3D" id="3.10.105.10">
    <property type="entry name" value="Dipeptide-binding Protein, Domain 3"/>
    <property type="match status" value="1"/>
</dbReference>
<dbReference type="STRING" id="1414854.GQ61_04215"/>
<evidence type="ECO:0000256" key="1">
    <source>
        <dbReference type="ARBA" id="ARBA00004418"/>
    </source>
</evidence>
<keyword evidence="7" id="KW-1185">Reference proteome</keyword>
<accession>A0A1W6N464</accession>
<evidence type="ECO:0000256" key="2">
    <source>
        <dbReference type="ARBA" id="ARBA00005695"/>
    </source>
</evidence>
<dbReference type="SUPFAM" id="SSF53850">
    <property type="entry name" value="Periplasmic binding protein-like II"/>
    <property type="match status" value="1"/>
</dbReference>
<dbReference type="GO" id="GO:0030288">
    <property type="term" value="C:outer membrane-bounded periplasmic space"/>
    <property type="evidence" value="ECO:0007669"/>
    <property type="project" value="TreeGrafter"/>
</dbReference>
<feature type="signal peptide" evidence="4">
    <location>
        <begin position="1"/>
        <end position="20"/>
    </location>
</feature>
<dbReference type="PANTHER" id="PTHR30290">
    <property type="entry name" value="PERIPLASMIC BINDING COMPONENT OF ABC TRANSPORTER"/>
    <property type="match status" value="1"/>
</dbReference>
<feature type="domain" description="Solute-binding protein family 5" evidence="5">
    <location>
        <begin position="112"/>
        <end position="514"/>
    </location>
</feature>
<dbReference type="Proteomes" id="UP000237351">
    <property type="component" value="Chromosome"/>
</dbReference>
<evidence type="ECO:0000256" key="4">
    <source>
        <dbReference type="SAM" id="SignalP"/>
    </source>
</evidence>
<dbReference type="InterPro" id="IPR039424">
    <property type="entry name" value="SBP_5"/>
</dbReference>
<organism evidence="6 7">
    <name type="scientific">Candidatus Nucleicultrix amoebiphila FS5</name>
    <dbReference type="NCBI Taxonomy" id="1414854"/>
    <lineage>
        <taxon>Bacteria</taxon>
        <taxon>Pseudomonadati</taxon>
        <taxon>Pseudomonadota</taxon>
        <taxon>Alphaproteobacteria</taxon>
        <taxon>Holosporales</taxon>
        <taxon>Candidatus Nucleicultricaceae</taxon>
        <taxon>Candidatus Nucleicultrix</taxon>
    </lineage>
</organism>
<dbReference type="PIRSF" id="PIRSF002741">
    <property type="entry name" value="MppA"/>
    <property type="match status" value="1"/>
</dbReference>
<keyword evidence="3 4" id="KW-0732">Signal</keyword>
<dbReference type="InterPro" id="IPR030678">
    <property type="entry name" value="Peptide/Ni-bd"/>
</dbReference>
<evidence type="ECO:0000313" key="7">
    <source>
        <dbReference type="Proteomes" id="UP000237351"/>
    </source>
</evidence>
<dbReference type="OrthoDB" id="9803988at2"/>
<sequence length="610" mass="70294">MRLWLSFLTFFLIFASLTQAADKSLGVKHGISLFNAPLHYPKNFTHFDYVNPNAPQGGEIVFRAIGSFDSFNPFVVKGTPVAGMTILFPSLMHATLSRRSYDRSQEDYGYAAETIEWSEDNTWVIYTLRSDITFHDGSPITADDVIYSFNTLIQKGSPLYKSYYQTVKNVEKSGERGVKFTFINGDSREQAMIVGEMPILSRAYYEKVGFEKADLTPPIGSGPYKIEKFEAGHSITYVKVDNWWGKNLAVNKGRYNIERIRYDYYRDDIVAFEAFKSGDYDVRIESSTKNWVKGYDIPQISRGDIIKLQVKDKNPRPAQVLIYNTRRELFKDKLFRQALVYALDFEWANKNLFYSFYKRLKSYFENSEYAATGLPQGDELKLLNEYKDKLPSEVFTTVFSPPISGSQEALRKNLGIAESLLKKAGFEVDQKRKVLTDPKYGKPVKVEILIQDANLQRALHNFIENLRKIGIEATLRMVDAAQYERRIENYEFDICMQVIPQSSSPGNEQREFWGSDRADIVGGRNYAGIKDPIVDALVEKLIDSDDHDTLVQRTRALDRVLQWGFYTIPLWYSDTTNIAHWKKVHHPDNFPEYGIDIDAFWVDQKPVNEK</sequence>
<gene>
    <name evidence="6" type="ORF">GQ61_04215</name>
</gene>
<dbReference type="RefSeq" id="WP_085784098.1">
    <property type="nucleotide sequence ID" value="NZ_CP008743.1"/>
</dbReference>
<dbReference type="GO" id="GO:1904680">
    <property type="term" value="F:peptide transmembrane transporter activity"/>
    <property type="evidence" value="ECO:0007669"/>
    <property type="project" value="TreeGrafter"/>
</dbReference>
<name>A0A1W6N464_9PROT</name>
<dbReference type="PANTHER" id="PTHR30290:SF64">
    <property type="entry name" value="ABC TRANSPORTER PERIPLASMIC BINDING PROTEIN"/>
    <property type="match status" value="1"/>
</dbReference>
<dbReference type="KEGG" id="naf:GQ61_04215"/>
<protein>
    <recommendedName>
        <fullName evidence="5">Solute-binding protein family 5 domain-containing protein</fullName>
    </recommendedName>
</protein>
<dbReference type="InterPro" id="IPR000914">
    <property type="entry name" value="SBP_5_dom"/>
</dbReference>
<comment type="subcellular location">
    <subcellularLocation>
        <location evidence="1">Periplasm</location>
    </subcellularLocation>
</comment>
<dbReference type="AlphaFoldDB" id="A0A1W6N464"/>
<dbReference type="Pfam" id="PF00496">
    <property type="entry name" value="SBP_bac_5"/>
    <property type="match status" value="1"/>
</dbReference>
<dbReference type="GO" id="GO:0043190">
    <property type="term" value="C:ATP-binding cassette (ABC) transporter complex"/>
    <property type="evidence" value="ECO:0007669"/>
    <property type="project" value="InterPro"/>
</dbReference>
<reference evidence="6 7" key="1">
    <citation type="submission" date="2014-06" db="EMBL/GenBank/DDBJ databases">
        <title>The genome of the endonuclear symbiont Nucleicultrix amoebiphila.</title>
        <authorList>
            <person name="Schulz F."/>
            <person name="Horn M."/>
        </authorList>
    </citation>
    <scope>NUCLEOTIDE SEQUENCE [LARGE SCALE GENOMIC DNA]</scope>
    <source>
        <strain evidence="6 7">FS5</strain>
    </source>
</reference>
<comment type="similarity">
    <text evidence="2">Belongs to the bacterial solute-binding protein 5 family.</text>
</comment>
<dbReference type="Gene3D" id="3.40.190.10">
    <property type="entry name" value="Periplasmic binding protein-like II"/>
    <property type="match status" value="1"/>
</dbReference>
<evidence type="ECO:0000259" key="5">
    <source>
        <dbReference type="Pfam" id="PF00496"/>
    </source>
</evidence>
<dbReference type="EMBL" id="CP008743">
    <property type="protein sequence ID" value="ARN84645.1"/>
    <property type="molecule type" value="Genomic_DNA"/>
</dbReference>
<dbReference type="GO" id="GO:0015833">
    <property type="term" value="P:peptide transport"/>
    <property type="evidence" value="ECO:0007669"/>
    <property type="project" value="TreeGrafter"/>
</dbReference>
<evidence type="ECO:0000313" key="6">
    <source>
        <dbReference type="EMBL" id="ARN84645.1"/>
    </source>
</evidence>
<dbReference type="CDD" id="cd08497">
    <property type="entry name" value="MbnE-like"/>
    <property type="match status" value="1"/>
</dbReference>
<proteinExistence type="inferred from homology"/>
<feature type="chain" id="PRO_5010878571" description="Solute-binding protein family 5 domain-containing protein" evidence="4">
    <location>
        <begin position="21"/>
        <end position="610"/>
    </location>
</feature>
<evidence type="ECO:0000256" key="3">
    <source>
        <dbReference type="ARBA" id="ARBA00022729"/>
    </source>
</evidence>
<dbReference type="GO" id="GO:0042884">
    <property type="term" value="P:microcin transport"/>
    <property type="evidence" value="ECO:0007669"/>
    <property type="project" value="TreeGrafter"/>
</dbReference>